<comment type="cofactor">
    <cofactor evidence="1">
        <name>Zn(2+)</name>
        <dbReference type="ChEBI" id="CHEBI:29105"/>
    </cofactor>
</comment>
<dbReference type="SUPFAM" id="SSF51338">
    <property type="entry name" value="Composite domain of metallo-dependent hydrolases"/>
    <property type="match status" value="1"/>
</dbReference>
<comment type="function">
    <text evidence="2">Catalyzes the reversible cyclization of carbamoyl aspartate to dihydroorotate.</text>
</comment>
<protein>
    <recommendedName>
        <fullName evidence="7">allantoinase</fullName>
        <ecNumber evidence="7">3.5.2.5</ecNumber>
    </recommendedName>
</protein>
<dbReference type="InterPro" id="IPR017593">
    <property type="entry name" value="Allantoinase"/>
</dbReference>
<dbReference type="GO" id="GO:0050897">
    <property type="term" value="F:cobalt ion binding"/>
    <property type="evidence" value="ECO:0007669"/>
    <property type="project" value="InterPro"/>
</dbReference>
<dbReference type="InterPro" id="IPR050138">
    <property type="entry name" value="DHOase/Allantoinase_Hydrolase"/>
</dbReference>
<accession>A0A239TQJ5</accession>
<dbReference type="GO" id="GO:0008270">
    <property type="term" value="F:zinc ion binding"/>
    <property type="evidence" value="ECO:0007669"/>
    <property type="project" value="InterPro"/>
</dbReference>
<evidence type="ECO:0000256" key="5">
    <source>
        <dbReference type="ARBA" id="ARBA00010368"/>
    </source>
</evidence>
<evidence type="ECO:0000256" key="10">
    <source>
        <dbReference type="ARBA" id="ARBA00022833"/>
    </source>
</evidence>
<dbReference type="GeneID" id="78507171"/>
<dbReference type="NCBIfam" id="TIGR03178">
    <property type="entry name" value="allantoinase"/>
    <property type="match status" value="1"/>
</dbReference>
<dbReference type="GO" id="GO:0006145">
    <property type="term" value="P:purine nucleobase catabolic process"/>
    <property type="evidence" value="ECO:0007669"/>
    <property type="project" value="TreeGrafter"/>
</dbReference>
<dbReference type="GO" id="GO:0000256">
    <property type="term" value="P:allantoin catabolic process"/>
    <property type="evidence" value="ECO:0007669"/>
    <property type="project" value="InterPro"/>
</dbReference>
<comment type="similarity">
    <text evidence="5">Belongs to the metallo-dependent hydrolases superfamily. Allantoinase family.</text>
</comment>
<dbReference type="InterPro" id="IPR006680">
    <property type="entry name" value="Amidohydro-rel"/>
</dbReference>
<reference evidence="12 13" key="1">
    <citation type="submission" date="2017-06" db="EMBL/GenBank/DDBJ databases">
        <authorList>
            <consortium name="Pathogen Informatics"/>
        </authorList>
    </citation>
    <scope>NUCLEOTIDE SEQUENCE [LARGE SCALE GENOMIC DNA]</scope>
    <source>
        <strain evidence="12 13">NCTC10570</strain>
    </source>
</reference>
<evidence type="ECO:0000256" key="4">
    <source>
        <dbReference type="ARBA" id="ARBA00010286"/>
    </source>
</evidence>
<dbReference type="NCBIfam" id="TIGR00857">
    <property type="entry name" value="pyrC_multi"/>
    <property type="match status" value="1"/>
</dbReference>
<evidence type="ECO:0000256" key="9">
    <source>
        <dbReference type="ARBA" id="ARBA00022801"/>
    </source>
</evidence>
<evidence type="ECO:0000256" key="1">
    <source>
        <dbReference type="ARBA" id="ARBA00001947"/>
    </source>
</evidence>
<dbReference type="InterPro" id="IPR002195">
    <property type="entry name" value="Dihydroorotase_CS"/>
</dbReference>
<dbReference type="Pfam" id="PF01979">
    <property type="entry name" value="Amidohydro_1"/>
    <property type="match status" value="1"/>
</dbReference>
<dbReference type="GO" id="GO:0004038">
    <property type="term" value="F:allantoinase activity"/>
    <property type="evidence" value="ECO:0007669"/>
    <property type="project" value="UniProtKB-EC"/>
</dbReference>
<feature type="domain" description="Amidohydrolase-related" evidence="11">
    <location>
        <begin position="49"/>
        <end position="441"/>
    </location>
</feature>
<evidence type="ECO:0000256" key="6">
    <source>
        <dbReference type="ARBA" id="ARBA00011881"/>
    </source>
</evidence>
<dbReference type="Proteomes" id="UP000215383">
    <property type="component" value="Chromosome 1"/>
</dbReference>
<comment type="subunit">
    <text evidence="6">Homotetramer.</text>
</comment>
<evidence type="ECO:0000256" key="2">
    <source>
        <dbReference type="ARBA" id="ARBA00002368"/>
    </source>
</evidence>
<comment type="pathway">
    <text evidence="3">Nitrogen metabolism; (S)-allantoin degradation; allantoate from (S)-allantoin: step 1/1.</text>
</comment>
<evidence type="ECO:0000259" key="11">
    <source>
        <dbReference type="Pfam" id="PF01979"/>
    </source>
</evidence>
<dbReference type="EMBL" id="LT906446">
    <property type="protein sequence ID" value="SNU99699.1"/>
    <property type="molecule type" value="Genomic_DNA"/>
</dbReference>
<dbReference type="PANTHER" id="PTHR43668:SF2">
    <property type="entry name" value="ALLANTOINASE"/>
    <property type="match status" value="1"/>
</dbReference>
<proteinExistence type="inferred from homology"/>
<gene>
    <name evidence="12" type="primary">allB_1</name>
    <name evidence="12" type="ORF">SAMEA4364220_01166</name>
</gene>
<dbReference type="PROSITE" id="PS00483">
    <property type="entry name" value="DIHYDROOROTASE_2"/>
    <property type="match status" value="1"/>
</dbReference>
<keyword evidence="9 12" id="KW-0378">Hydrolase</keyword>
<dbReference type="PANTHER" id="PTHR43668">
    <property type="entry name" value="ALLANTOINASE"/>
    <property type="match status" value="1"/>
</dbReference>
<evidence type="ECO:0000313" key="13">
    <source>
        <dbReference type="Proteomes" id="UP000215383"/>
    </source>
</evidence>
<dbReference type="EC" id="3.5.2.5" evidence="7"/>
<dbReference type="AlphaFoldDB" id="A0A239TQJ5"/>
<dbReference type="Gene3D" id="2.30.40.10">
    <property type="entry name" value="Urease, subunit C, domain 1"/>
    <property type="match status" value="1"/>
</dbReference>
<dbReference type="Gene3D" id="3.20.20.140">
    <property type="entry name" value="Metal-dependent hydrolases"/>
    <property type="match status" value="1"/>
</dbReference>
<dbReference type="SUPFAM" id="SSF51556">
    <property type="entry name" value="Metallo-dependent hydrolases"/>
    <property type="match status" value="1"/>
</dbReference>
<dbReference type="InterPro" id="IPR032466">
    <property type="entry name" value="Metal_Hydrolase"/>
</dbReference>
<dbReference type="GO" id="GO:0005737">
    <property type="term" value="C:cytoplasm"/>
    <property type="evidence" value="ECO:0007669"/>
    <property type="project" value="TreeGrafter"/>
</dbReference>
<evidence type="ECO:0000313" key="12">
    <source>
        <dbReference type="EMBL" id="SNU99699.1"/>
    </source>
</evidence>
<keyword evidence="8" id="KW-0479">Metal-binding</keyword>
<name>A0A239TQJ5_9FIRM</name>
<comment type="similarity">
    <text evidence="4">Belongs to the metallo-dependent hydrolases superfamily. DHOase family. Class I DHOase subfamily.</text>
</comment>
<dbReference type="RefSeq" id="WP_027890520.1">
    <property type="nucleotide sequence ID" value="NZ_LT906446.1"/>
</dbReference>
<evidence type="ECO:0000256" key="7">
    <source>
        <dbReference type="ARBA" id="ARBA00012863"/>
    </source>
</evidence>
<evidence type="ECO:0000256" key="8">
    <source>
        <dbReference type="ARBA" id="ARBA00022723"/>
    </source>
</evidence>
<evidence type="ECO:0000256" key="3">
    <source>
        <dbReference type="ARBA" id="ARBA00004968"/>
    </source>
</evidence>
<keyword evidence="13" id="KW-1185">Reference proteome</keyword>
<keyword evidence="10" id="KW-0862">Zinc</keyword>
<organism evidence="12 13">
    <name type="scientific">Megamonas hypermegale</name>
    <dbReference type="NCBI Taxonomy" id="158847"/>
    <lineage>
        <taxon>Bacteria</taxon>
        <taxon>Bacillati</taxon>
        <taxon>Bacillota</taxon>
        <taxon>Negativicutes</taxon>
        <taxon>Selenomonadales</taxon>
        <taxon>Selenomonadaceae</taxon>
        <taxon>Megamonas</taxon>
    </lineage>
</organism>
<sequence length="458" mass="50461">MYDLALKNGFVVTDTEVFRSNIYVKDEKIAEISTDDKEARQIFDVNGKYILPGCIDTHCHFRDPGVTQKEDFITGTQAAIAGGVTTVFDMPNTNPSVLSAKDLQWKADYFSKKAYADYGIWGLALGKLNLDELPALCSSGVSAVKFFWGYAINAKTKALIYNYDPKDTDVVLPPGDGEVYELFSEMAKTGKIIAIHAENNELIQTLTDKLKQSGRTDYEALVDSRPALAEALTIQTAALLAKATGAHLHILHLTSKMGVDIIRKAKAEGVHITAETCPQYLFLSSKDYDTVGPIMKVYPVIKHEEDRLALWQGLFDGTVDFMASDHAPHLISEKQGPLFSIPAGMCGVETMLPLMLNEVNRGKITLPFIAKVLAKNAATIYKLKDKGSLTVGKDADMVVVDMQKIDTIENNKLHSKQPLTAFAGREIQGWPIKTFLRGQLVVDNNNIITNAPCGKWIK</sequence>
<dbReference type="eggNOG" id="COG0044">
    <property type="taxonomic scope" value="Bacteria"/>
</dbReference>
<dbReference type="InterPro" id="IPR011059">
    <property type="entry name" value="Metal-dep_hydrolase_composite"/>
</dbReference>